<evidence type="ECO:0008006" key="3">
    <source>
        <dbReference type="Google" id="ProtNLM"/>
    </source>
</evidence>
<keyword evidence="2" id="KW-1185">Reference proteome</keyword>
<evidence type="ECO:0000313" key="1">
    <source>
        <dbReference type="EMBL" id="ACK70641.1"/>
    </source>
</evidence>
<gene>
    <name evidence="1" type="ordered locus">PCC7424_2219</name>
</gene>
<name>B7KHE6_GLOC7</name>
<dbReference type="eggNOG" id="ENOG5033KU1">
    <property type="taxonomic scope" value="Bacteria"/>
</dbReference>
<accession>B7KHE6</accession>
<dbReference type="KEGG" id="cyc:PCC7424_2219"/>
<dbReference type="EMBL" id="CP001291">
    <property type="protein sequence ID" value="ACK70641.1"/>
    <property type="molecule type" value="Genomic_DNA"/>
</dbReference>
<reference evidence="2" key="1">
    <citation type="journal article" date="2011" name="MBio">
        <title>Novel metabolic attributes of the genus Cyanothece, comprising a group of unicellular nitrogen-fixing Cyanobacteria.</title>
        <authorList>
            <person name="Bandyopadhyay A."/>
            <person name="Elvitigala T."/>
            <person name="Welsh E."/>
            <person name="Stockel J."/>
            <person name="Liberton M."/>
            <person name="Min H."/>
            <person name="Sherman L.A."/>
            <person name="Pakrasi H.B."/>
        </authorList>
    </citation>
    <scope>NUCLEOTIDE SEQUENCE [LARGE SCALE GENOMIC DNA]</scope>
    <source>
        <strain evidence="2">PCC 7424</strain>
    </source>
</reference>
<dbReference type="AlphaFoldDB" id="B7KHE6"/>
<dbReference type="RefSeq" id="WP_015954246.1">
    <property type="nucleotide sequence ID" value="NC_011729.1"/>
</dbReference>
<sequence>MLNLKLNLLSGRCFHHLGQFLVIFSGFSIGNIAYSAPLLVGELPPPPSMNEDFSSYPEESVETIPYFEETPTSPDSEVLQREYNFQAPQPNYYSVPNREPSHATDKSVELYRVEVIAEDKSLLSQVREIEPFAYFQINGTGIYAGLFQDQQEAQKRVQQLINQGLSARIVPVNYSVSSSYDIPVQN</sequence>
<proteinExistence type="predicted"/>
<dbReference type="OrthoDB" id="466791at2"/>
<dbReference type="Proteomes" id="UP000002384">
    <property type="component" value="Chromosome"/>
</dbReference>
<dbReference type="HOGENOM" id="CLU_1452211_0_0_3"/>
<dbReference type="STRING" id="65393.PCC7424_2219"/>
<evidence type="ECO:0000313" key="2">
    <source>
        <dbReference type="Proteomes" id="UP000002384"/>
    </source>
</evidence>
<protein>
    <recommendedName>
        <fullName evidence="3">Sporulation domain protein</fullName>
    </recommendedName>
</protein>
<organism evidence="1 2">
    <name type="scientific">Gloeothece citriformis (strain PCC 7424)</name>
    <name type="common">Cyanothece sp. (strain PCC 7424)</name>
    <dbReference type="NCBI Taxonomy" id="65393"/>
    <lineage>
        <taxon>Bacteria</taxon>
        <taxon>Bacillati</taxon>
        <taxon>Cyanobacteriota</taxon>
        <taxon>Cyanophyceae</taxon>
        <taxon>Oscillatoriophycideae</taxon>
        <taxon>Chroococcales</taxon>
        <taxon>Aphanothecaceae</taxon>
        <taxon>Gloeothece</taxon>
        <taxon>Gloeothece citriformis</taxon>
    </lineage>
</organism>